<dbReference type="EMBL" id="BARW01000611">
    <property type="protein sequence ID" value="GAI66761.1"/>
    <property type="molecule type" value="Genomic_DNA"/>
</dbReference>
<comment type="caution">
    <text evidence="1">The sequence shown here is derived from an EMBL/GenBank/DDBJ whole genome shotgun (WGS) entry which is preliminary data.</text>
</comment>
<gene>
    <name evidence="1" type="ORF">S12H4_02476</name>
</gene>
<proteinExistence type="predicted"/>
<name>X1RIF3_9ZZZZ</name>
<organism evidence="1">
    <name type="scientific">marine sediment metagenome</name>
    <dbReference type="NCBI Taxonomy" id="412755"/>
    <lineage>
        <taxon>unclassified sequences</taxon>
        <taxon>metagenomes</taxon>
        <taxon>ecological metagenomes</taxon>
    </lineage>
</organism>
<accession>X1RIF3</accession>
<protein>
    <submittedName>
        <fullName evidence="1">Uncharacterized protein</fullName>
    </submittedName>
</protein>
<reference evidence="1" key="1">
    <citation type="journal article" date="2014" name="Front. Microbiol.">
        <title>High frequency of phylogenetically diverse reductive dehalogenase-homologous genes in deep subseafloor sedimentary metagenomes.</title>
        <authorList>
            <person name="Kawai M."/>
            <person name="Futagami T."/>
            <person name="Toyoda A."/>
            <person name="Takaki Y."/>
            <person name="Nishi S."/>
            <person name="Hori S."/>
            <person name="Arai W."/>
            <person name="Tsubouchi T."/>
            <person name="Morono Y."/>
            <person name="Uchiyama I."/>
            <person name="Ito T."/>
            <person name="Fujiyama A."/>
            <person name="Inagaki F."/>
            <person name="Takami H."/>
        </authorList>
    </citation>
    <scope>NUCLEOTIDE SEQUENCE</scope>
    <source>
        <strain evidence="1">Expedition CK06-06</strain>
    </source>
</reference>
<dbReference type="AlphaFoldDB" id="X1RIF3"/>
<evidence type="ECO:0000313" key="1">
    <source>
        <dbReference type="EMBL" id="GAI66761.1"/>
    </source>
</evidence>
<sequence>MPTDKILEIFNHLTPPEKDAVVDTRRVPARFGVLTHSELDRLFLFVMRQKFKELFAEMERGLKQISQSRVGG</sequence>